<sequence length="276" mass="31499">MELTQYLSQLEGQYRLFDVGRRIKKLDKHEFQQFEQGQIPYPAPYLQHAWLALFISHPKQIENETLMFLKWPLDEQGKLIPYVRDDLVNRLITLSEKPLQADSEIEDPLKDNPFAFNPDEIRLANLHALIQASAHRKPSSHYDGVKRYLQAGAMNSENLKEWQNLGVQGIADVSARLDDNQVSLKACLPNLPAEVLLAFAQCLEHQKPSVEIAEAAKVRLEKALREDTQSTIVEACLRIIGATHSDTLRIETWQSWMDSAYATDVACVLAFATRNY</sequence>
<reference evidence="1 2" key="1">
    <citation type="submission" date="2006-03" db="EMBL/GenBank/DDBJ databases">
        <authorList>
            <person name="Pinhassi J."/>
            <person name="Pedros-Alio C."/>
            <person name="Ferriera S."/>
            <person name="Johnson J."/>
            <person name="Kravitz S."/>
            <person name="Halpern A."/>
            <person name="Remington K."/>
            <person name="Beeson K."/>
            <person name="Tran B."/>
            <person name="Rogers Y.-H."/>
            <person name="Friedman R."/>
            <person name="Venter J.C."/>
        </authorList>
    </citation>
    <scope>NUCLEOTIDE SEQUENCE [LARGE SCALE GENOMIC DNA]</scope>
    <source>
        <strain evidence="1 2">RED65</strain>
    </source>
</reference>
<dbReference type="RefSeq" id="WP_007018976.1">
    <property type="nucleotide sequence ID" value="NZ_CH724119.1"/>
</dbReference>
<dbReference type="EMBL" id="AAQH01000044">
    <property type="protein sequence ID" value="EAT10672.1"/>
    <property type="molecule type" value="Genomic_DNA"/>
</dbReference>
<dbReference type="STRING" id="207949.RED65_07899"/>
<dbReference type="HOGENOM" id="CLU_069808_0_0_6"/>
<accession>Q1MXH2</accession>
<organism evidence="1 2">
    <name type="scientific">Bermanella marisrubri</name>
    <dbReference type="NCBI Taxonomy" id="207949"/>
    <lineage>
        <taxon>Bacteria</taxon>
        <taxon>Pseudomonadati</taxon>
        <taxon>Pseudomonadota</taxon>
        <taxon>Gammaproteobacteria</taxon>
        <taxon>Oceanospirillales</taxon>
        <taxon>Oceanospirillaceae</taxon>
        <taxon>Bermanella</taxon>
    </lineage>
</organism>
<feature type="non-terminal residue" evidence="1">
    <location>
        <position position="276"/>
    </location>
</feature>
<protein>
    <submittedName>
        <fullName evidence="1">Uncharacterized protein</fullName>
    </submittedName>
</protein>
<evidence type="ECO:0000313" key="2">
    <source>
        <dbReference type="Proteomes" id="UP000004263"/>
    </source>
</evidence>
<keyword evidence="2" id="KW-1185">Reference proteome</keyword>
<dbReference type="AlphaFoldDB" id="Q1MXH2"/>
<dbReference type="InterPro" id="IPR021936">
    <property type="entry name" value="DUF3549"/>
</dbReference>
<dbReference type="OrthoDB" id="5597089at2"/>
<proteinExistence type="predicted"/>
<dbReference type="Pfam" id="PF12069">
    <property type="entry name" value="DUF3549"/>
    <property type="match status" value="1"/>
</dbReference>
<comment type="caution">
    <text evidence="1">The sequence shown here is derived from an EMBL/GenBank/DDBJ whole genome shotgun (WGS) entry which is preliminary data.</text>
</comment>
<gene>
    <name evidence="1" type="ORF">RED65_07899</name>
</gene>
<dbReference type="Proteomes" id="UP000004263">
    <property type="component" value="Unassembled WGS sequence"/>
</dbReference>
<evidence type="ECO:0000313" key="1">
    <source>
        <dbReference type="EMBL" id="EAT10672.1"/>
    </source>
</evidence>
<name>Q1MXH2_9GAMM</name>